<dbReference type="EMBL" id="ML210148">
    <property type="protein sequence ID" value="TFK29726.1"/>
    <property type="molecule type" value="Genomic_DNA"/>
</dbReference>
<feature type="compositionally biased region" description="Basic and acidic residues" evidence="1">
    <location>
        <begin position="338"/>
        <end position="347"/>
    </location>
</feature>
<proteinExistence type="predicted"/>
<dbReference type="Proteomes" id="UP000307440">
    <property type="component" value="Unassembled WGS sequence"/>
</dbReference>
<feature type="region of interest" description="Disordered" evidence="1">
    <location>
        <begin position="643"/>
        <end position="672"/>
    </location>
</feature>
<feature type="compositionally biased region" description="Polar residues" evidence="1">
    <location>
        <begin position="643"/>
        <end position="662"/>
    </location>
</feature>
<organism evidence="2 3">
    <name type="scientific">Coprinopsis marcescibilis</name>
    <name type="common">Agaric fungus</name>
    <name type="synonym">Psathyrella marcescibilis</name>
    <dbReference type="NCBI Taxonomy" id="230819"/>
    <lineage>
        <taxon>Eukaryota</taxon>
        <taxon>Fungi</taxon>
        <taxon>Dikarya</taxon>
        <taxon>Basidiomycota</taxon>
        <taxon>Agaricomycotina</taxon>
        <taxon>Agaricomycetes</taxon>
        <taxon>Agaricomycetidae</taxon>
        <taxon>Agaricales</taxon>
        <taxon>Agaricineae</taxon>
        <taxon>Psathyrellaceae</taxon>
        <taxon>Coprinopsis</taxon>
    </lineage>
</organism>
<feature type="region of interest" description="Disordered" evidence="1">
    <location>
        <begin position="338"/>
        <end position="380"/>
    </location>
</feature>
<name>A0A5C3LCP0_COPMA</name>
<feature type="compositionally biased region" description="Basic residues" evidence="1">
    <location>
        <begin position="503"/>
        <end position="519"/>
    </location>
</feature>
<evidence type="ECO:0000313" key="2">
    <source>
        <dbReference type="EMBL" id="TFK29726.1"/>
    </source>
</evidence>
<protein>
    <submittedName>
        <fullName evidence="2">Uncharacterized protein</fullName>
    </submittedName>
</protein>
<feature type="compositionally biased region" description="Polar residues" evidence="1">
    <location>
        <begin position="522"/>
        <end position="534"/>
    </location>
</feature>
<evidence type="ECO:0000256" key="1">
    <source>
        <dbReference type="SAM" id="MobiDB-lite"/>
    </source>
</evidence>
<feature type="region of interest" description="Disordered" evidence="1">
    <location>
        <begin position="176"/>
        <end position="201"/>
    </location>
</feature>
<reference evidence="2 3" key="1">
    <citation type="journal article" date="2019" name="Nat. Ecol. Evol.">
        <title>Megaphylogeny resolves global patterns of mushroom evolution.</title>
        <authorList>
            <person name="Varga T."/>
            <person name="Krizsan K."/>
            <person name="Foldi C."/>
            <person name="Dima B."/>
            <person name="Sanchez-Garcia M."/>
            <person name="Sanchez-Ramirez S."/>
            <person name="Szollosi G.J."/>
            <person name="Szarkandi J.G."/>
            <person name="Papp V."/>
            <person name="Albert L."/>
            <person name="Andreopoulos W."/>
            <person name="Angelini C."/>
            <person name="Antonin V."/>
            <person name="Barry K.W."/>
            <person name="Bougher N.L."/>
            <person name="Buchanan P."/>
            <person name="Buyck B."/>
            <person name="Bense V."/>
            <person name="Catcheside P."/>
            <person name="Chovatia M."/>
            <person name="Cooper J."/>
            <person name="Damon W."/>
            <person name="Desjardin D."/>
            <person name="Finy P."/>
            <person name="Geml J."/>
            <person name="Haridas S."/>
            <person name="Hughes K."/>
            <person name="Justo A."/>
            <person name="Karasinski D."/>
            <person name="Kautmanova I."/>
            <person name="Kiss B."/>
            <person name="Kocsube S."/>
            <person name="Kotiranta H."/>
            <person name="LaButti K.M."/>
            <person name="Lechner B.E."/>
            <person name="Liimatainen K."/>
            <person name="Lipzen A."/>
            <person name="Lukacs Z."/>
            <person name="Mihaltcheva S."/>
            <person name="Morgado L.N."/>
            <person name="Niskanen T."/>
            <person name="Noordeloos M.E."/>
            <person name="Ohm R.A."/>
            <person name="Ortiz-Santana B."/>
            <person name="Ovrebo C."/>
            <person name="Racz N."/>
            <person name="Riley R."/>
            <person name="Savchenko A."/>
            <person name="Shiryaev A."/>
            <person name="Soop K."/>
            <person name="Spirin V."/>
            <person name="Szebenyi C."/>
            <person name="Tomsovsky M."/>
            <person name="Tulloss R.E."/>
            <person name="Uehling J."/>
            <person name="Grigoriev I.V."/>
            <person name="Vagvolgyi C."/>
            <person name="Papp T."/>
            <person name="Martin F.M."/>
            <person name="Miettinen O."/>
            <person name="Hibbett D.S."/>
            <person name="Nagy L.G."/>
        </authorList>
    </citation>
    <scope>NUCLEOTIDE SEQUENCE [LARGE SCALE GENOMIC DNA]</scope>
    <source>
        <strain evidence="2 3">CBS 121175</strain>
    </source>
</reference>
<feature type="compositionally biased region" description="Low complexity" evidence="1">
    <location>
        <begin position="544"/>
        <end position="554"/>
    </location>
</feature>
<accession>A0A5C3LCP0</accession>
<keyword evidence="3" id="KW-1185">Reference proteome</keyword>
<feature type="region of interest" description="Disordered" evidence="1">
    <location>
        <begin position="105"/>
        <end position="145"/>
    </location>
</feature>
<evidence type="ECO:0000313" key="3">
    <source>
        <dbReference type="Proteomes" id="UP000307440"/>
    </source>
</evidence>
<dbReference type="STRING" id="230819.A0A5C3LCP0"/>
<dbReference type="AlphaFoldDB" id="A0A5C3LCP0"/>
<feature type="region of interest" description="Disordered" evidence="1">
    <location>
        <begin position="479"/>
        <end position="598"/>
    </location>
</feature>
<gene>
    <name evidence="2" type="ORF">FA15DRAFT_288208</name>
</gene>
<feature type="compositionally biased region" description="Polar residues" evidence="1">
    <location>
        <begin position="483"/>
        <end position="494"/>
    </location>
</feature>
<feature type="compositionally biased region" description="Basic and acidic residues" evidence="1">
    <location>
        <begin position="184"/>
        <end position="198"/>
    </location>
</feature>
<feature type="compositionally biased region" description="Basic and acidic residues" evidence="1">
    <location>
        <begin position="123"/>
        <end position="144"/>
    </location>
</feature>
<sequence>MGFLKRLLSLGSKKHKKPKITHNVPLPDPVEYATLTPTPLLDEADHEAAMGRLLRSSSQRYAVVAEVDYTMLPPMPHPINAVIGAQAGASTVSIASTTLGSRSTYNVTVHKREQLTPSPCPTPERRSEKRNTESRKSKQYEDNHLNANESRVLRLRSDPSVISLVSLYDEHGRLPDAVFSNEHPSPEKPAPEKTERAQCKRSGSTLRMLLGAPASSVNSRRTSGDISADEGDISWAERFLEETSSNSTHSSLPLQTPISERVHFLGDVSMASMMSDGTMDNPAISSMDVELSISTDASHIFGESFQEKPNISHKISNPGTPQRASQVFDFIHKKRQSKFVDQDERPLPDPPSAFSSPSSQATHSQHDHLQSQFSEDSCESAFARERIAAIPIPSDTPRNSRRISNETDDSAYKFGTNEHQDSNPFSFTVPLKTDEYHHEPREIEAVIPEETVAAQPSTPQDPSKIRPFKVIMSGPTKVIVTAPTPSTNHPNSATRIPRGPRSLAKRRSNARSSDRHRRSGQIERSNTGSDTFSAIPTRRRTSHTRTSSLRSNSTMSENDENDRPKHRTVKDIFTGSDRKGKGSTQPGENAHKISREISSPMKLGVRPDIPLTPLRTQNTNLNVSSGSMRSSLKRTAVNTATFEPPTSISGVKRSSSAVTDQMSPGVDLKQQRMKAREAEREKLSLYSLAKRSSSTMLARF</sequence>
<dbReference type="OrthoDB" id="3168838at2759"/>